<dbReference type="PANTHER" id="PTHR43586">
    <property type="entry name" value="CYSTEINE DESULFURASE"/>
    <property type="match status" value="1"/>
</dbReference>
<dbReference type="InterPro" id="IPR015424">
    <property type="entry name" value="PyrdxlP-dep_Trfase"/>
</dbReference>
<keyword evidence="3" id="KW-0808">Transferase</keyword>
<name>A0A916DWD3_9BACT</name>
<keyword evidence="4" id="KW-1185">Reference proteome</keyword>
<keyword evidence="3" id="KW-0032">Aminotransferase</keyword>
<dbReference type="SUPFAM" id="SSF53383">
    <property type="entry name" value="PLP-dependent transferases"/>
    <property type="match status" value="1"/>
</dbReference>
<dbReference type="Pfam" id="PF00266">
    <property type="entry name" value="Aminotran_5"/>
    <property type="match status" value="1"/>
</dbReference>
<dbReference type="KEGG" id="aup:AsAng_0061350"/>
<evidence type="ECO:0000259" key="2">
    <source>
        <dbReference type="Pfam" id="PF00266"/>
    </source>
</evidence>
<accession>A0A916DWD3</accession>
<sequence length="385" mass="43317">MNCQKHLFNLKPDAHYLNCASKSPLLKSAEEASIKALIRGRNPMDIAPVDFFSEVENVRIAFGRIINCAASSVALIPASSYGFSSVLNNVIAKKGGNAIIMKEEFPSGYFALKRWCETNSNALTVVEPDWNLTFLGEDWNTKILEAINENTSVVLLSAIHWMTGLKFDLKAIGERCALVGAVFIVDGSQSVGALPMNVEEYQIDALVCAGYKWLFGSYSLSLLYMGDKFKNGDPIEESWMNRTNAKTFSNLTQYESEYEPDAGRYNVGQTSNFILMPILKEGLQQINQWGPSNIQNYCQQLIQPLMQYLEGLNGFSEPAAYFSNHLFALRLPKQINLELLQQNLAKNKVFISVRDQYFRVSVNVFNTEQDIHQLIKTIDQTIKNN</sequence>
<dbReference type="InterPro" id="IPR015422">
    <property type="entry name" value="PyrdxlP-dep_Trfase_small"/>
</dbReference>
<dbReference type="Gene3D" id="3.90.1150.10">
    <property type="entry name" value="Aspartate Aminotransferase, domain 1"/>
    <property type="match status" value="1"/>
</dbReference>
<dbReference type="InterPro" id="IPR000192">
    <property type="entry name" value="Aminotrans_V_dom"/>
</dbReference>
<dbReference type="EMBL" id="AP026867">
    <property type="protein sequence ID" value="BDS15351.1"/>
    <property type="molecule type" value="Genomic_DNA"/>
</dbReference>
<dbReference type="AlphaFoldDB" id="A0A916DWD3"/>
<dbReference type="GO" id="GO:0008483">
    <property type="term" value="F:transaminase activity"/>
    <property type="evidence" value="ECO:0007669"/>
    <property type="project" value="UniProtKB-KW"/>
</dbReference>
<proteinExistence type="predicted"/>
<dbReference type="RefSeq" id="WP_264790512.1">
    <property type="nucleotide sequence ID" value="NZ_AP026867.1"/>
</dbReference>
<gene>
    <name evidence="3" type="ORF">AsAng_0061350</name>
</gene>
<dbReference type="Proteomes" id="UP001060919">
    <property type="component" value="Chromosome"/>
</dbReference>
<evidence type="ECO:0000313" key="3">
    <source>
        <dbReference type="EMBL" id="BDS15351.1"/>
    </source>
</evidence>
<dbReference type="InterPro" id="IPR015421">
    <property type="entry name" value="PyrdxlP-dep_Trfase_major"/>
</dbReference>
<dbReference type="PANTHER" id="PTHR43586:SF15">
    <property type="entry name" value="BLR3095 PROTEIN"/>
    <property type="match status" value="1"/>
</dbReference>
<keyword evidence="1" id="KW-0663">Pyridoxal phosphate</keyword>
<organism evidence="3 4">
    <name type="scientific">Aureispira anguillae</name>
    <dbReference type="NCBI Taxonomy" id="2864201"/>
    <lineage>
        <taxon>Bacteria</taxon>
        <taxon>Pseudomonadati</taxon>
        <taxon>Bacteroidota</taxon>
        <taxon>Saprospiria</taxon>
        <taxon>Saprospirales</taxon>
        <taxon>Saprospiraceae</taxon>
        <taxon>Aureispira</taxon>
    </lineage>
</organism>
<evidence type="ECO:0000313" key="4">
    <source>
        <dbReference type="Proteomes" id="UP001060919"/>
    </source>
</evidence>
<protein>
    <submittedName>
        <fullName evidence="3">Aminotransferase class V-fold PLP-dependent enzyme</fullName>
    </submittedName>
</protein>
<evidence type="ECO:0000256" key="1">
    <source>
        <dbReference type="ARBA" id="ARBA00022898"/>
    </source>
</evidence>
<dbReference type="Gene3D" id="3.40.640.10">
    <property type="entry name" value="Type I PLP-dependent aspartate aminotransferase-like (Major domain)"/>
    <property type="match status" value="1"/>
</dbReference>
<reference evidence="3" key="1">
    <citation type="submission" date="2022-09" db="EMBL/GenBank/DDBJ databases">
        <title>Aureispira anguillicida sp. nov., isolated from Leptocephalus of Japanese eel Anguilla japonica.</title>
        <authorList>
            <person name="Yuasa K."/>
            <person name="Mekata T."/>
            <person name="Ikunari K."/>
        </authorList>
    </citation>
    <scope>NUCLEOTIDE SEQUENCE</scope>
    <source>
        <strain evidence="3">EL160426</strain>
    </source>
</reference>
<feature type="domain" description="Aminotransferase class V" evidence="2">
    <location>
        <begin position="51"/>
        <end position="353"/>
    </location>
</feature>